<dbReference type="AlphaFoldDB" id="M2QJ03"/>
<evidence type="ECO:0000313" key="3">
    <source>
        <dbReference type="Proteomes" id="UP000016930"/>
    </source>
</evidence>
<dbReference type="HOGENOM" id="CLU_092894_1_0_1"/>
<keyword evidence="3" id="KW-1185">Reference proteome</keyword>
<feature type="region of interest" description="Disordered" evidence="1">
    <location>
        <begin position="1"/>
        <end position="225"/>
    </location>
</feature>
<dbReference type="Proteomes" id="UP000016930">
    <property type="component" value="Unassembled WGS sequence"/>
</dbReference>
<name>M2QJ03_CERS8</name>
<feature type="compositionally biased region" description="Basic and acidic residues" evidence="1">
    <location>
        <begin position="161"/>
        <end position="180"/>
    </location>
</feature>
<feature type="compositionally biased region" description="Low complexity" evidence="1">
    <location>
        <begin position="193"/>
        <end position="206"/>
    </location>
</feature>
<organism evidence="2 3">
    <name type="scientific">Ceriporiopsis subvermispora (strain B)</name>
    <name type="common">White-rot fungus</name>
    <name type="synonym">Gelatoporia subvermispora</name>
    <dbReference type="NCBI Taxonomy" id="914234"/>
    <lineage>
        <taxon>Eukaryota</taxon>
        <taxon>Fungi</taxon>
        <taxon>Dikarya</taxon>
        <taxon>Basidiomycota</taxon>
        <taxon>Agaricomycotina</taxon>
        <taxon>Agaricomycetes</taxon>
        <taxon>Polyporales</taxon>
        <taxon>Gelatoporiaceae</taxon>
        <taxon>Gelatoporia</taxon>
    </lineage>
</organism>
<dbReference type="STRING" id="914234.M2QJ03"/>
<feature type="compositionally biased region" description="Polar residues" evidence="1">
    <location>
        <begin position="216"/>
        <end position="225"/>
    </location>
</feature>
<reference evidence="2 3" key="1">
    <citation type="journal article" date="2012" name="Proc. Natl. Acad. Sci. U.S.A.">
        <title>Comparative genomics of Ceriporiopsis subvermispora and Phanerochaete chrysosporium provide insight into selective ligninolysis.</title>
        <authorList>
            <person name="Fernandez-Fueyo E."/>
            <person name="Ruiz-Duenas F.J."/>
            <person name="Ferreira P."/>
            <person name="Floudas D."/>
            <person name="Hibbett D.S."/>
            <person name="Canessa P."/>
            <person name="Larrondo L.F."/>
            <person name="James T.Y."/>
            <person name="Seelenfreund D."/>
            <person name="Lobos S."/>
            <person name="Polanco R."/>
            <person name="Tello M."/>
            <person name="Honda Y."/>
            <person name="Watanabe T."/>
            <person name="Watanabe T."/>
            <person name="Ryu J.S."/>
            <person name="Kubicek C.P."/>
            <person name="Schmoll M."/>
            <person name="Gaskell J."/>
            <person name="Hammel K.E."/>
            <person name="St John F.J."/>
            <person name="Vanden Wymelenberg A."/>
            <person name="Sabat G."/>
            <person name="Splinter BonDurant S."/>
            <person name="Syed K."/>
            <person name="Yadav J.S."/>
            <person name="Doddapaneni H."/>
            <person name="Subramanian V."/>
            <person name="Lavin J.L."/>
            <person name="Oguiza J.A."/>
            <person name="Perez G."/>
            <person name="Pisabarro A.G."/>
            <person name="Ramirez L."/>
            <person name="Santoyo F."/>
            <person name="Master E."/>
            <person name="Coutinho P.M."/>
            <person name="Henrissat B."/>
            <person name="Lombard V."/>
            <person name="Magnuson J.K."/>
            <person name="Kuees U."/>
            <person name="Hori C."/>
            <person name="Igarashi K."/>
            <person name="Samejima M."/>
            <person name="Held B.W."/>
            <person name="Barry K.W."/>
            <person name="LaButti K.M."/>
            <person name="Lapidus A."/>
            <person name="Lindquist E.A."/>
            <person name="Lucas S.M."/>
            <person name="Riley R."/>
            <person name="Salamov A.A."/>
            <person name="Hoffmeister D."/>
            <person name="Schwenk D."/>
            <person name="Hadar Y."/>
            <person name="Yarden O."/>
            <person name="de Vries R.P."/>
            <person name="Wiebenga A."/>
            <person name="Stenlid J."/>
            <person name="Eastwood D."/>
            <person name="Grigoriev I.V."/>
            <person name="Berka R.M."/>
            <person name="Blanchette R.A."/>
            <person name="Kersten P."/>
            <person name="Martinez A.T."/>
            <person name="Vicuna R."/>
            <person name="Cullen D."/>
        </authorList>
    </citation>
    <scope>NUCLEOTIDE SEQUENCE [LARGE SCALE GENOMIC DNA]</scope>
    <source>
        <strain evidence="2 3">B</strain>
    </source>
</reference>
<proteinExistence type="predicted"/>
<evidence type="ECO:0000313" key="2">
    <source>
        <dbReference type="EMBL" id="EMD37003.1"/>
    </source>
</evidence>
<accession>M2QJ03</accession>
<dbReference type="OrthoDB" id="3269227at2759"/>
<protein>
    <submittedName>
        <fullName evidence="2">Uncharacterized protein</fullName>
    </submittedName>
</protein>
<dbReference type="EMBL" id="KB445797">
    <property type="protein sequence ID" value="EMD37003.1"/>
    <property type="molecule type" value="Genomic_DNA"/>
</dbReference>
<sequence length="225" mass="24358">MYKLIRRISNSFFPRPDRPWNEDATSNAPQIGRKRRLSEDDRDDDMSGAAKKHRGDSVETSDDATQRGSSPIPPGKDTEEVKEVTQGVREVELDDRDTPSDSIASEATVVPLPESPTLKATSDPKAVEEPSDALPLPEAVPETDAKALQNVQELEGSVEARSAEAESAEVKEDTQAKVDGQDEEEEVPGLSVPPAAVVPEPETTTTDDTKETKETSAQQDTPQAP</sequence>
<gene>
    <name evidence="2" type="ORF">CERSUDRAFT_114904</name>
</gene>
<evidence type="ECO:0000256" key="1">
    <source>
        <dbReference type="SAM" id="MobiDB-lite"/>
    </source>
</evidence>